<name>A0A1X9I9Q6_9CAUD</name>
<evidence type="ECO:0000256" key="1">
    <source>
        <dbReference type="SAM" id="MobiDB-lite"/>
    </source>
</evidence>
<reference evidence="3" key="1">
    <citation type="submission" date="2016-04" db="EMBL/GenBank/DDBJ databases">
        <authorList>
            <person name="Gasior T."/>
        </authorList>
    </citation>
    <scope>NUCLEOTIDE SEQUENCE [LARGE SCALE GENOMIC DNA]</scope>
</reference>
<dbReference type="EMBL" id="KX171212">
    <property type="protein sequence ID" value="ANT44748.1"/>
    <property type="molecule type" value="Genomic_DNA"/>
</dbReference>
<accession>A0A1X9I9Q6</accession>
<keyword evidence="3" id="KW-1185">Reference proteome</keyword>
<dbReference type="Proteomes" id="UP000224459">
    <property type="component" value="Segment"/>
</dbReference>
<evidence type="ECO:0000313" key="2">
    <source>
        <dbReference type="EMBL" id="ANT44748.1"/>
    </source>
</evidence>
<proteinExistence type="predicted"/>
<protein>
    <submittedName>
        <fullName evidence="2">Uncharacterized protein</fullName>
    </submittedName>
</protein>
<evidence type="ECO:0000313" key="3">
    <source>
        <dbReference type="Proteomes" id="UP000224459"/>
    </source>
</evidence>
<gene>
    <name evidence="2" type="ORF">vB_SscM-1_084</name>
</gene>
<sequence length="274" mass="30759">MTIKTINDIISNVDLTTKSMDENKLFFYTGKFFSMEDVIDNLDKYNVVYEQVYKSYGFNNFYDMFIYADSNTDKVYKGGNKELSKLNKVKRKVMRNGKMIEMTVYEANGNEEEGKDKQPSSEDTSTPRSAIGAKAKDNGNGDTKVNPKKLATTLGQLKNSGANIENVRQDADMYREYTDENGETIGLSVFKEDDNTITLGGFTGAEDVTGLGIRSVMELIKLGIQKEKGIIVEGIDSVEAEEFLKTLGFKKTQEVYKMSKKDVKGFIGDYGDFL</sequence>
<feature type="region of interest" description="Disordered" evidence="1">
    <location>
        <begin position="106"/>
        <end position="146"/>
    </location>
</feature>
<organism evidence="2 3">
    <name type="scientific">Staphylococcus phage vB_SscM-1</name>
    <dbReference type="NCBI Taxonomy" id="1868844"/>
    <lineage>
        <taxon>Viruses</taxon>
        <taxon>Duplodnaviria</taxon>
        <taxon>Heunggongvirae</taxon>
        <taxon>Uroviricota</taxon>
        <taxon>Caudoviricetes</taxon>
        <taxon>Herelleviridae</taxon>
        <taxon>Twortvirinae</taxon>
        <taxon>Sciuriunavirus</taxon>
        <taxon>Sciuriunavirus SscM1</taxon>
    </lineage>
</organism>